<evidence type="ECO:0000313" key="12">
    <source>
        <dbReference type="EMBL" id="BAJ51560.1"/>
    </source>
</evidence>
<evidence type="ECO:0000256" key="8">
    <source>
        <dbReference type="ARBA" id="ARBA00023136"/>
    </source>
</evidence>
<reference evidence="10 13" key="1">
    <citation type="journal article" date="2005" name="Environ. Microbiol.">
        <title>Genetic and functional properties of uncultivated thermophilic crenarchaeotes from a subsurface gold mine as revealed by analysis of genome fragments.</title>
        <authorList>
            <person name="Nunoura T."/>
            <person name="Hirayama H."/>
            <person name="Takami H."/>
            <person name="Oida H."/>
            <person name="Nishi S."/>
            <person name="Shimamura S."/>
            <person name="Suzuki Y."/>
            <person name="Inagaki F."/>
            <person name="Takai K."/>
            <person name="Nealson K.H."/>
            <person name="Horikoshi K."/>
        </authorList>
    </citation>
    <scope>NUCLEOTIDE SEQUENCE [LARGE SCALE GENOMIC DNA]</scope>
</reference>
<evidence type="ECO:0000256" key="6">
    <source>
        <dbReference type="ARBA" id="ARBA00022840"/>
    </source>
</evidence>
<evidence type="ECO:0000313" key="11">
    <source>
        <dbReference type="EMBL" id="BAJ49753.1"/>
    </source>
</evidence>
<dbReference type="AlphaFoldDB" id="E6N9H0"/>
<dbReference type="Pfam" id="PF00005">
    <property type="entry name" value="ABC_tran"/>
    <property type="match status" value="2"/>
</dbReference>
<dbReference type="EMBL" id="AP011902">
    <property type="protein sequence ID" value="BAJ49753.1"/>
    <property type="molecule type" value="Genomic_DNA"/>
</dbReference>
<evidence type="ECO:0000259" key="9">
    <source>
        <dbReference type="PROSITE" id="PS50893"/>
    </source>
</evidence>
<dbReference type="Proteomes" id="UP000008120">
    <property type="component" value="Chromosome"/>
</dbReference>
<dbReference type="SMART" id="SM00382">
    <property type="entry name" value="AAA"/>
    <property type="match status" value="2"/>
</dbReference>
<dbReference type="Gene3D" id="3.40.50.300">
    <property type="entry name" value="P-loop containing nucleotide triphosphate hydrolases"/>
    <property type="match status" value="2"/>
</dbReference>
<dbReference type="CDD" id="cd03215">
    <property type="entry name" value="ABC_Carb_Monos_II"/>
    <property type="match status" value="1"/>
</dbReference>
<name>E6N9H0_CALS0</name>
<evidence type="ECO:0000256" key="2">
    <source>
        <dbReference type="ARBA" id="ARBA00022448"/>
    </source>
</evidence>
<dbReference type="InterPro" id="IPR003439">
    <property type="entry name" value="ABC_transporter-like_ATP-bd"/>
</dbReference>
<dbReference type="STRING" id="311458.CSUB_C1709"/>
<protein>
    <submittedName>
        <fullName evidence="10">Simple sugar transporter ATP-binding protein</fullName>
    </submittedName>
</protein>
<feature type="domain" description="ABC transporter" evidence="9">
    <location>
        <begin position="8"/>
        <end position="242"/>
    </location>
</feature>
<evidence type="ECO:0000313" key="10">
    <source>
        <dbReference type="EMBL" id="BAJ48939.1"/>
    </source>
</evidence>
<dbReference type="PROSITE" id="PS00211">
    <property type="entry name" value="ABC_TRANSPORTER_1"/>
    <property type="match status" value="1"/>
</dbReference>
<accession>E6N9H0</accession>
<keyword evidence="8" id="KW-0472">Membrane</keyword>
<gene>
    <name evidence="12" type="ORF">CSUB_C1709</name>
    <name evidence="11" type="ORF">HGMM_F20G01C01</name>
    <name evidence="10" type="ORF">HGMM_F28A10C30</name>
</gene>
<dbReference type="InterPro" id="IPR003593">
    <property type="entry name" value="AAA+_ATPase"/>
</dbReference>
<evidence type="ECO:0000256" key="7">
    <source>
        <dbReference type="ARBA" id="ARBA00022967"/>
    </source>
</evidence>
<dbReference type="SUPFAM" id="SSF52540">
    <property type="entry name" value="P-loop containing nucleoside triphosphate hydrolases"/>
    <property type="match status" value="2"/>
</dbReference>
<keyword evidence="5" id="KW-0547">Nucleotide-binding</keyword>
<keyword evidence="10" id="KW-0762">Sugar transport</keyword>
<keyword evidence="3" id="KW-1003">Cell membrane</keyword>
<evidence type="ECO:0000256" key="1">
    <source>
        <dbReference type="ARBA" id="ARBA00004202"/>
    </source>
</evidence>
<keyword evidence="4" id="KW-0677">Repeat</keyword>
<evidence type="ECO:0000256" key="5">
    <source>
        <dbReference type="ARBA" id="ARBA00022741"/>
    </source>
</evidence>
<comment type="subcellular location">
    <subcellularLocation>
        <location evidence="1">Cell membrane</location>
        <topology evidence="1">Peripheral membrane protein</topology>
    </subcellularLocation>
</comment>
<evidence type="ECO:0000256" key="4">
    <source>
        <dbReference type="ARBA" id="ARBA00022737"/>
    </source>
</evidence>
<dbReference type="PANTHER" id="PTHR43790">
    <property type="entry name" value="CARBOHYDRATE TRANSPORT ATP-BINDING PROTEIN MG119-RELATED"/>
    <property type="match status" value="1"/>
</dbReference>
<dbReference type="GO" id="GO:0016887">
    <property type="term" value="F:ATP hydrolysis activity"/>
    <property type="evidence" value="ECO:0007669"/>
    <property type="project" value="InterPro"/>
</dbReference>
<keyword evidence="7" id="KW-1278">Translocase</keyword>
<dbReference type="EMBL" id="BA000048">
    <property type="protein sequence ID" value="BAJ51560.1"/>
    <property type="molecule type" value="Genomic_DNA"/>
</dbReference>
<dbReference type="KEGG" id="csu:CSUB_C1709"/>
<proteinExistence type="predicted"/>
<organism evidence="10 13">
    <name type="scientific">Caldiarchaeum subterraneum</name>
    <dbReference type="NCBI Taxonomy" id="311458"/>
    <lineage>
        <taxon>Archaea</taxon>
        <taxon>Nitrososphaerota</taxon>
        <taxon>Candidatus Caldarchaeales</taxon>
        <taxon>Candidatus Caldarchaeaceae</taxon>
        <taxon>Candidatus Caldarchaeum</taxon>
    </lineage>
</organism>
<dbReference type="PROSITE" id="PS50893">
    <property type="entry name" value="ABC_TRANSPORTER_2"/>
    <property type="match status" value="2"/>
</dbReference>
<reference evidence="10 13" key="2">
    <citation type="journal article" date="2011" name="Nucleic Acids Res.">
        <title>Insights into the evolution of Archaea and eukaryotic protein modifier systems revealed by the genome of a novel archaeal group.</title>
        <authorList>
            <person name="Nunoura T."/>
            <person name="Takaki Y."/>
            <person name="Kakuta J."/>
            <person name="Nishi S."/>
            <person name="Sugahara J."/>
            <person name="Kazama H."/>
            <person name="Chee G."/>
            <person name="Hattori M."/>
            <person name="Kanai A."/>
            <person name="Atomi H."/>
            <person name="Takai K."/>
            <person name="Takami H."/>
        </authorList>
    </citation>
    <scope>NUCLEOTIDE SEQUENCE [LARGE SCALE GENOMIC DNA]</scope>
</reference>
<dbReference type="InterPro" id="IPR017871">
    <property type="entry name" value="ABC_transporter-like_CS"/>
</dbReference>
<dbReference type="InterPro" id="IPR050107">
    <property type="entry name" value="ABC_carbohydrate_import_ATPase"/>
</dbReference>
<sequence length="510" mass="56518">MSGPEHLVEMRGIVKKFPNVVANDNVNFTLRPGEVHALLGENGAGKSTLMNILYGIYRPDAGEIWVYGKKVDIRGPRDALTLGIGMVHQQFKLIPVHTVAENVILGLRELGFVINERKINNELTQLIQTYGWTISPNARVWQLSAGEKQQVELLKALYRKVRILILDEPTSVLTPQESVALFQTLRKMATQGLGVVLITHKLEEVFNVADRVTVMRAGRNVATKNVNETNIEELVELMIGRPLLKITSTRSLDTSKPVLEASGLVVLGDKGLEAVRNVSFKLYRGEILGIAGVSGNGQTELLEALAGLRKIVRGKVWLDGVDITNRHPQEIIDAGVSYIPAEALRYSAPEMTVAENLVLKAYRNHLFGNRFLIRWRDVNLKAEELVKAFRIVTPTISNKVANLSGGNIQRLVLARELGILPNTKVILAAYPTRGLDIASTEQIHQELVRRAEKGVAVLLVSEELEELISLSDRIMVMYRGEIVGVLRKGEYDVEEIGLMMTGVKRAEVSA</sequence>
<dbReference type="BioCyc" id="CCAL311458:G131R-1737-MONOMER"/>
<keyword evidence="2" id="KW-0813">Transport</keyword>
<dbReference type="GO" id="GO:0005524">
    <property type="term" value="F:ATP binding"/>
    <property type="evidence" value="ECO:0007669"/>
    <property type="project" value="UniProtKB-KW"/>
</dbReference>
<evidence type="ECO:0000313" key="13">
    <source>
        <dbReference type="Proteomes" id="UP000008120"/>
    </source>
</evidence>
<feature type="domain" description="ABC transporter" evidence="9">
    <location>
        <begin position="259"/>
        <end position="504"/>
    </location>
</feature>
<dbReference type="FunFam" id="3.40.50.300:FF:000127">
    <property type="entry name" value="Ribose import ATP-binding protein RbsA"/>
    <property type="match status" value="1"/>
</dbReference>
<dbReference type="GO" id="GO:0005886">
    <property type="term" value="C:plasma membrane"/>
    <property type="evidence" value="ECO:0007669"/>
    <property type="project" value="UniProtKB-SubCell"/>
</dbReference>
<dbReference type="CDD" id="cd03216">
    <property type="entry name" value="ABC_Carb_Monos_I"/>
    <property type="match status" value="1"/>
</dbReference>
<keyword evidence="6 10" id="KW-0067">ATP-binding</keyword>
<evidence type="ECO:0000256" key="3">
    <source>
        <dbReference type="ARBA" id="ARBA00022475"/>
    </source>
</evidence>
<dbReference type="EMBL" id="AP011876">
    <property type="protein sequence ID" value="BAJ48939.1"/>
    <property type="molecule type" value="Genomic_DNA"/>
</dbReference>
<dbReference type="PANTHER" id="PTHR43790:SF9">
    <property type="entry name" value="GALACTOFURANOSE TRANSPORTER ATP-BINDING PROTEIN YTFR"/>
    <property type="match status" value="1"/>
</dbReference>
<dbReference type="InterPro" id="IPR027417">
    <property type="entry name" value="P-loop_NTPase"/>
</dbReference>